<dbReference type="PROSITE" id="PS50883">
    <property type="entry name" value="EAL"/>
    <property type="match status" value="1"/>
</dbReference>
<evidence type="ECO:0000259" key="7">
    <source>
        <dbReference type="PROSITE" id="PS50887"/>
    </source>
</evidence>
<feature type="domain" description="PAS" evidence="4">
    <location>
        <begin position="17"/>
        <end position="64"/>
    </location>
</feature>
<protein>
    <recommendedName>
        <fullName evidence="1">cyclic-guanylate-specific phosphodiesterase</fullName>
        <ecNumber evidence="1">3.1.4.52</ecNumber>
    </recommendedName>
</protein>
<dbReference type="SUPFAM" id="SSF55073">
    <property type="entry name" value="Nucleotide cyclase"/>
    <property type="match status" value="1"/>
</dbReference>
<dbReference type="CDD" id="cd00130">
    <property type="entry name" value="PAS"/>
    <property type="match status" value="2"/>
</dbReference>
<gene>
    <name evidence="8" type="primary">dosP</name>
    <name evidence="8" type="synonym">pdeO</name>
    <name evidence="8" type="ORF">GBB84_26510</name>
</gene>
<organism evidence="8 9">
    <name type="scientific">Citrobacter telavivensis</name>
    <dbReference type="NCBI Taxonomy" id="2653932"/>
    <lineage>
        <taxon>Bacteria</taxon>
        <taxon>Pseudomonadati</taxon>
        <taxon>Pseudomonadota</taxon>
        <taxon>Gammaproteobacteria</taxon>
        <taxon>Enterobacterales</taxon>
        <taxon>Enterobacteriaceae</taxon>
        <taxon>Citrobacter</taxon>
    </lineage>
</organism>
<dbReference type="InterPro" id="IPR000700">
    <property type="entry name" value="PAS-assoc_C"/>
</dbReference>
<dbReference type="PANTHER" id="PTHR44757:SF2">
    <property type="entry name" value="BIOFILM ARCHITECTURE MAINTENANCE PROTEIN MBAA"/>
    <property type="match status" value="1"/>
</dbReference>
<dbReference type="SMART" id="SM00091">
    <property type="entry name" value="PAS"/>
    <property type="match status" value="2"/>
</dbReference>
<feature type="domain" description="PAS" evidence="4">
    <location>
        <begin position="134"/>
        <end position="180"/>
    </location>
</feature>
<dbReference type="PROSITE" id="PS50887">
    <property type="entry name" value="GGDEF"/>
    <property type="match status" value="1"/>
</dbReference>
<dbReference type="SMART" id="SM00052">
    <property type="entry name" value="EAL"/>
    <property type="match status" value="1"/>
</dbReference>
<dbReference type="Gene3D" id="3.30.70.270">
    <property type="match status" value="1"/>
</dbReference>
<dbReference type="RefSeq" id="WP_152404694.1">
    <property type="nucleotide sequence ID" value="NZ_WHIY01000030.1"/>
</dbReference>
<dbReference type="InterPro" id="IPR035919">
    <property type="entry name" value="EAL_sf"/>
</dbReference>
<dbReference type="Gene3D" id="3.30.450.20">
    <property type="entry name" value="PAS domain"/>
    <property type="match status" value="2"/>
</dbReference>
<feature type="domain" description="PAC" evidence="5">
    <location>
        <begin position="208"/>
        <end position="260"/>
    </location>
</feature>
<reference evidence="8 9" key="1">
    <citation type="submission" date="2019-10" db="EMBL/GenBank/DDBJ databases">
        <title>Characterization of a new Citrobacter species.</title>
        <authorList>
            <person name="Goncalves Ribeiro T."/>
            <person name="Izdebski R."/>
            <person name="Urbanowicz P."/>
            <person name="Carmeli Y."/>
            <person name="Gniadkowski M."/>
            <person name="Peixe L."/>
        </authorList>
    </citation>
    <scope>NUCLEOTIDE SEQUENCE [LARGE SCALE GENOMIC DNA]</scope>
    <source>
        <strain evidence="8 9">NMI7905_11</strain>
    </source>
</reference>
<dbReference type="InterPro" id="IPR000160">
    <property type="entry name" value="GGDEF_dom"/>
</dbReference>
<dbReference type="InterPro" id="IPR052155">
    <property type="entry name" value="Biofilm_reg_signaling"/>
</dbReference>
<evidence type="ECO:0000259" key="5">
    <source>
        <dbReference type="PROSITE" id="PS50113"/>
    </source>
</evidence>
<dbReference type="InterPro" id="IPR001633">
    <property type="entry name" value="EAL_dom"/>
</dbReference>
<name>A0A6L5EG08_9ENTR</name>
<dbReference type="InterPro" id="IPR035965">
    <property type="entry name" value="PAS-like_dom_sf"/>
</dbReference>
<dbReference type="EC" id="3.1.4.52" evidence="1"/>
<dbReference type="PIRSF" id="PIRSF005925">
    <property type="entry name" value="Dos"/>
    <property type="match status" value="1"/>
</dbReference>
<evidence type="ECO:0000256" key="1">
    <source>
        <dbReference type="ARBA" id="ARBA00012282"/>
    </source>
</evidence>
<dbReference type="NCBIfam" id="TIGR00229">
    <property type="entry name" value="sensory_box"/>
    <property type="match status" value="2"/>
</dbReference>
<dbReference type="InterPro" id="IPR000014">
    <property type="entry name" value="PAS"/>
</dbReference>
<feature type="domain" description="GGDEF" evidence="7">
    <location>
        <begin position="404"/>
        <end position="534"/>
    </location>
</feature>
<dbReference type="PROSITE" id="PS50112">
    <property type="entry name" value="PAS"/>
    <property type="match status" value="2"/>
</dbReference>
<dbReference type="Proteomes" id="UP000475079">
    <property type="component" value="Unassembled WGS sequence"/>
</dbReference>
<dbReference type="SMART" id="SM00086">
    <property type="entry name" value="PAC"/>
    <property type="match status" value="2"/>
</dbReference>
<dbReference type="PANTHER" id="PTHR44757">
    <property type="entry name" value="DIGUANYLATE CYCLASE DGCP"/>
    <property type="match status" value="1"/>
</dbReference>
<dbReference type="SUPFAM" id="SSF55785">
    <property type="entry name" value="PYP-like sensor domain (PAS domain)"/>
    <property type="match status" value="2"/>
</dbReference>
<proteinExistence type="predicted"/>
<comment type="caution">
    <text evidence="8">The sequence shown here is derived from an EMBL/GenBank/DDBJ whole genome shotgun (WGS) entry which is preliminary data.</text>
</comment>
<dbReference type="Pfam" id="PF00990">
    <property type="entry name" value="GGDEF"/>
    <property type="match status" value="1"/>
</dbReference>
<evidence type="ECO:0000313" key="8">
    <source>
        <dbReference type="EMBL" id="MPQ54432.1"/>
    </source>
</evidence>
<dbReference type="InterPro" id="IPR012226">
    <property type="entry name" value="Diguanyl_cyclase/Pdiesterase"/>
</dbReference>
<dbReference type="CDD" id="cd01949">
    <property type="entry name" value="GGDEF"/>
    <property type="match status" value="1"/>
</dbReference>
<accession>A0A6L5EG08</accession>
<dbReference type="InterPro" id="IPR001610">
    <property type="entry name" value="PAC"/>
</dbReference>
<dbReference type="NCBIfam" id="TIGR00254">
    <property type="entry name" value="GGDEF"/>
    <property type="match status" value="1"/>
</dbReference>
<keyword evidence="8" id="KW-0378">Hydrolase</keyword>
<dbReference type="FunFam" id="3.20.20.450:FF:000001">
    <property type="entry name" value="Cyclic di-GMP phosphodiesterase yahA"/>
    <property type="match status" value="1"/>
</dbReference>
<evidence type="ECO:0000259" key="4">
    <source>
        <dbReference type="PROSITE" id="PS50112"/>
    </source>
</evidence>
<dbReference type="NCBIfam" id="NF008467">
    <property type="entry name" value="PRK11359.1"/>
    <property type="match status" value="1"/>
</dbReference>
<feature type="domain" description="EAL" evidence="6">
    <location>
        <begin position="543"/>
        <end position="797"/>
    </location>
</feature>
<evidence type="ECO:0000256" key="2">
    <source>
        <dbReference type="ARBA" id="ARBA00022636"/>
    </source>
</evidence>
<dbReference type="PROSITE" id="PS50113">
    <property type="entry name" value="PAC"/>
    <property type="match status" value="1"/>
</dbReference>
<dbReference type="Gene3D" id="3.20.20.450">
    <property type="entry name" value="EAL domain"/>
    <property type="match status" value="1"/>
</dbReference>
<dbReference type="InterPro" id="IPR029787">
    <property type="entry name" value="Nucleotide_cyclase"/>
</dbReference>
<comment type="catalytic activity">
    <reaction evidence="3">
        <text>3',3'-c-di-GMP + H2O = 5'-phosphoguanylyl(3'-&gt;5')guanosine + H(+)</text>
        <dbReference type="Rhea" id="RHEA:24902"/>
        <dbReference type="ChEBI" id="CHEBI:15377"/>
        <dbReference type="ChEBI" id="CHEBI:15378"/>
        <dbReference type="ChEBI" id="CHEBI:58754"/>
        <dbReference type="ChEBI" id="CHEBI:58805"/>
        <dbReference type="EC" id="3.1.4.52"/>
    </reaction>
</comment>
<evidence type="ECO:0000256" key="3">
    <source>
        <dbReference type="ARBA" id="ARBA00034290"/>
    </source>
</evidence>
<dbReference type="InterPro" id="IPR043128">
    <property type="entry name" value="Rev_trsase/Diguanyl_cyclase"/>
</dbReference>
<dbReference type="GO" id="GO:0071111">
    <property type="term" value="F:cyclic-guanylate-specific phosphodiesterase activity"/>
    <property type="evidence" value="ECO:0007669"/>
    <property type="project" value="UniProtKB-EC"/>
</dbReference>
<dbReference type="AlphaFoldDB" id="A0A6L5EG08"/>
<sequence length="801" mass="90764">MKLTDVEGSGDSIFFPALEQNMMGAVLINENDEVLFFNPAAEKLWGYRRDEVIGNGISMLIPHDLRPAHPDYIRHNREGGQARVEGMSRELLLERKDGSKVWTRFALSKVNVAGKIFYLALVRDASVEMEQKEQKRLLVLAVDHLDRPVIVLDPARRIVQCNRAFTEMFGYGITDASGQQPDDLLNIPEEPSDNRLRLKQLLWKTTRDQDEFLVVTRAGEKIWIKASVSPVHDPRRELQNLVMTFSDITEERQIRQLEGNILAAMCTSPPFHEMGDIICRNIEAVLRDTHVSLYALKDNARQFWAASSKEIDAKDLSVWTLTIRQRDGEPAGTLLIKTTKGKETSAFIERVADISQHMAALALEQEKSRQHIEHLLQFDPLTGLPNRNHLHAYLDDLIVGAKAFSPVVFLISVDHFQDVIDSLGYAVADQVLQQVINKIRDRLRPNQYLSRIEGTQFVLVSDDHEMSNITQFADELINIGSEATLYDDKPFPLTFSIGISYEAGRERDYLLSTAHNAMDFIRKAGGNGWQFFNPEMNLAVKERLQLGAALKNAIANDQLRLVYQPQIFAQTGELYGFEALARWSDPVHGHVPPNRFIPLAEETGEIENIGRWVVREACRQLAEWRTMSLTIPTLSVNLSALHFRSNQLPDQVSEAMVEFAIPGDQLTVEITESMMMEQDEEILRRIEILRNMGVGLSIDDFGTGFSGLSRLVSLPVTELKIDKTFVDRCQTEKRIQSLLEAIISIGQSLNLMVIAEGVETKEQFELLRSMNCPVIQGYYFSRPIPADEIATWMQTALPLKI</sequence>
<dbReference type="SMART" id="SM00267">
    <property type="entry name" value="GGDEF"/>
    <property type="match status" value="1"/>
</dbReference>
<dbReference type="EMBL" id="WHIY01000030">
    <property type="protein sequence ID" value="MPQ54432.1"/>
    <property type="molecule type" value="Genomic_DNA"/>
</dbReference>
<evidence type="ECO:0000313" key="9">
    <source>
        <dbReference type="Proteomes" id="UP000475079"/>
    </source>
</evidence>
<dbReference type="SUPFAM" id="SSF141868">
    <property type="entry name" value="EAL domain-like"/>
    <property type="match status" value="1"/>
</dbReference>
<dbReference type="Pfam" id="PF13426">
    <property type="entry name" value="PAS_9"/>
    <property type="match status" value="2"/>
</dbReference>
<keyword evidence="2" id="KW-0973">c-di-GMP</keyword>
<evidence type="ECO:0000259" key="6">
    <source>
        <dbReference type="PROSITE" id="PS50883"/>
    </source>
</evidence>
<dbReference type="Pfam" id="PF00563">
    <property type="entry name" value="EAL"/>
    <property type="match status" value="1"/>
</dbReference>
<dbReference type="CDD" id="cd01948">
    <property type="entry name" value="EAL"/>
    <property type="match status" value="1"/>
</dbReference>
<keyword evidence="9" id="KW-1185">Reference proteome</keyword>